<reference evidence="2" key="1">
    <citation type="journal article" date="2020" name="Ecol. Evol.">
        <title>Genome structure and content of the rice root-knot nematode (Meloidogyne graminicola).</title>
        <authorList>
            <person name="Phan N.T."/>
            <person name="Danchin E.G.J."/>
            <person name="Klopp C."/>
            <person name="Perfus-Barbeoch L."/>
            <person name="Kozlowski D.K."/>
            <person name="Koutsovoulos G.D."/>
            <person name="Lopez-Roques C."/>
            <person name="Bouchez O."/>
            <person name="Zahm M."/>
            <person name="Besnard G."/>
            <person name="Bellafiore S."/>
        </authorList>
    </citation>
    <scope>NUCLEOTIDE SEQUENCE</scope>
    <source>
        <strain evidence="2">VN-18</strain>
    </source>
</reference>
<dbReference type="InterPro" id="IPR007284">
    <property type="entry name" value="Ground-like_dom"/>
</dbReference>
<keyword evidence="3" id="KW-1185">Reference proteome</keyword>
<evidence type="ECO:0000259" key="1">
    <source>
        <dbReference type="Pfam" id="PF04155"/>
    </source>
</evidence>
<proteinExistence type="predicted"/>
<gene>
    <name evidence="2" type="ORF">Mgra_00006715</name>
</gene>
<evidence type="ECO:0000313" key="2">
    <source>
        <dbReference type="EMBL" id="KAF7633857.1"/>
    </source>
</evidence>
<sequence length="298" mass="33705">MEYQNINFDNSNSENGCNQQMPCPLENLNNLPLSISDENLPCIDGCSNENNLQINNYPCNTFPSLNYDLSSPLPFNIQLTELPIAAPQDLFNQQNDYDNLENNEILISSLTTLIPSSSPLPTSSSFSISSPVEVSPSIEEEQFISTDIIEVITSTELNSQNIYEDNNNKLLDTTNKINIDSYLNNNENNEQKIEEIINEAVNKEKPKEKENKSEDEELKINNNNCEDFELKKIVEKALLSTKLNNLEAARNIESNSANKFGGRFNSIVSNNEFAYVNWYGKRNCQLKAGGRHSLTWED</sequence>
<dbReference type="Proteomes" id="UP000605970">
    <property type="component" value="Unassembled WGS sequence"/>
</dbReference>
<dbReference type="OrthoDB" id="5873773at2759"/>
<protein>
    <submittedName>
        <fullName evidence="2">Ground-like domain-containing protein</fullName>
    </submittedName>
</protein>
<dbReference type="Pfam" id="PF04155">
    <property type="entry name" value="Ground-like"/>
    <property type="match status" value="1"/>
</dbReference>
<dbReference type="EMBL" id="JABEBT010000068">
    <property type="protein sequence ID" value="KAF7633857.1"/>
    <property type="molecule type" value="Genomic_DNA"/>
</dbReference>
<organism evidence="2 3">
    <name type="scientific">Meloidogyne graminicola</name>
    <dbReference type="NCBI Taxonomy" id="189291"/>
    <lineage>
        <taxon>Eukaryota</taxon>
        <taxon>Metazoa</taxon>
        <taxon>Ecdysozoa</taxon>
        <taxon>Nematoda</taxon>
        <taxon>Chromadorea</taxon>
        <taxon>Rhabditida</taxon>
        <taxon>Tylenchina</taxon>
        <taxon>Tylenchomorpha</taxon>
        <taxon>Tylenchoidea</taxon>
        <taxon>Meloidogynidae</taxon>
        <taxon>Meloidogyninae</taxon>
        <taxon>Meloidogyne</taxon>
    </lineage>
</organism>
<evidence type="ECO:0000313" key="3">
    <source>
        <dbReference type="Proteomes" id="UP000605970"/>
    </source>
</evidence>
<comment type="caution">
    <text evidence="2">The sequence shown here is derived from an EMBL/GenBank/DDBJ whole genome shotgun (WGS) entry which is preliminary data.</text>
</comment>
<feature type="domain" description="Ground-like" evidence="1">
    <location>
        <begin position="223"/>
        <end position="296"/>
    </location>
</feature>
<dbReference type="AlphaFoldDB" id="A0A8S9ZKE4"/>
<name>A0A8S9ZKE4_9BILA</name>
<accession>A0A8S9ZKE4</accession>